<feature type="transmembrane region" description="Helical" evidence="1">
    <location>
        <begin position="339"/>
        <end position="357"/>
    </location>
</feature>
<proteinExistence type="predicted"/>
<dbReference type="AlphaFoldDB" id="A0A2M6XCI6"/>
<feature type="transmembrane region" description="Helical" evidence="1">
    <location>
        <begin position="83"/>
        <end position="104"/>
    </location>
</feature>
<evidence type="ECO:0000313" key="3">
    <source>
        <dbReference type="Proteomes" id="UP000228996"/>
    </source>
</evidence>
<gene>
    <name evidence="2" type="ORF">COT44_03010</name>
</gene>
<evidence type="ECO:0000256" key="1">
    <source>
        <dbReference type="SAM" id="Phobius"/>
    </source>
</evidence>
<feature type="transmembrane region" description="Helical" evidence="1">
    <location>
        <begin position="206"/>
        <end position="223"/>
    </location>
</feature>
<organism evidence="2 3">
    <name type="scientific">Candidatus Shapirobacteria bacterium CG08_land_8_20_14_0_20_39_18</name>
    <dbReference type="NCBI Taxonomy" id="1974883"/>
    <lineage>
        <taxon>Bacteria</taxon>
        <taxon>Candidatus Shapironibacteriota</taxon>
    </lineage>
</organism>
<feature type="transmembrane region" description="Helical" evidence="1">
    <location>
        <begin position="159"/>
        <end position="176"/>
    </location>
</feature>
<feature type="transmembrane region" description="Helical" evidence="1">
    <location>
        <begin position="316"/>
        <end position="333"/>
    </location>
</feature>
<sequence length="393" mass="46059">MKTDLFLLFVIILFSLYPRLWKLESIPRMIVDEPAYLRDIHGLVNHKQGLVVTDFQWDYSQATLFYYPTILLAQLLRTTPDLFILRLTSVLFSLGGLVTFYLILTQRINKYLAFCVTLLFAFSYYYLQFSRVGWGVIYTTVLGLYYFYFLDLAFRKKQLFWFTLSGFVGGIIFYGYRAAEVYLIAGFAFLLIKTVCADYSSKKKVTVLLIFLGTFFITAFPWINKISQNWELYNMRQRVVSVFNTKPYHGMTDTTKIIKYQISTTIKSWVLLEPVDGGGIENSRYLPLKDSPVNLIIRILFILGLFISLRRFKTTYVWWIVYLLGLIFGQILTVDPPNGARALIILPMIYFFAALALEKIYRLYPKRLWLLTIIIVVLLTAYHDFAYYQHWVG</sequence>
<feature type="transmembrane region" description="Helical" evidence="1">
    <location>
        <begin position="111"/>
        <end position="127"/>
    </location>
</feature>
<evidence type="ECO:0000313" key="2">
    <source>
        <dbReference type="EMBL" id="PIU03388.1"/>
    </source>
</evidence>
<reference evidence="3" key="1">
    <citation type="submission" date="2017-09" db="EMBL/GenBank/DDBJ databases">
        <title>Depth-based differentiation of microbial function through sediment-hosted aquifers and enrichment of novel symbionts in the deep terrestrial subsurface.</title>
        <authorList>
            <person name="Probst A.J."/>
            <person name="Ladd B."/>
            <person name="Jarett J.K."/>
            <person name="Geller-Mcgrath D.E."/>
            <person name="Sieber C.M.K."/>
            <person name="Emerson J.B."/>
            <person name="Anantharaman K."/>
            <person name="Thomas B.C."/>
            <person name="Malmstrom R."/>
            <person name="Stieglmeier M."/>
            <person name="Klingl A."/>
            <person name="Woyke T."/>
            <person name="Ryan C.M."/>
            <person name="Banfield J.F."/>
        </authorList>
    </citation>
    <scope>NUCLEOTIDE SEQUENCE [LARGE SCALE GENOMIC DNA]</scope>
</reference>
<feature type="transmembrane region" description="Helical" evidence="1">
    <location>
        <begin position="291"/>
        <end position="309"/>
    </location>
</feature>
<dbReference type="Proteomes" id="UP000228996">
    <property type="component" value="Unassembled WGS sequence"/>
</dbReference>
<keyword evidence="1" id="KW-1133">Transmembrane helix</keyword>
<evidence type="ECO:0008006" key="4">
    <source>
        <dbReference type="Google" id="ProtNLM"/>
    </source>
</evidence>
<accession>A0A2M6XCI6</accession>
<dbReference type="EMBL" id="PEYO01000017">
    <property type="protein sequence ID" value="PIU03388.1"/>
    <property type="molecule type" value="Genomic_DNA"/>
</dbReference>
<feature type="transmembrane region" description="Helical" evidence="1">
    <location>
        <begin position="182"/>
        <end position="199"/>
    </location>
</feature>
<keyword evidence="1" id="KW-0472">Membrane</keyword>
<keyword evidence="1" id="KW-0812">Transmembrane</keyword>
<comment type="caution">
    <text evidence="2">The sequence shown here is derived from an EMBL/GenBank/DDBJ whole genome shotgun (WGS) entry which is preliminary data.</text>
</comment>
<protein>
    <recommendedName>
        <fullName evidence="4">Glycosyltransferase RgtA/B/C/D-like domain-containing protein</fullName>
    </recommendedName>
</protein>
<name>A0A2M6XCI6_9BACT</name>
<feature type="transmembrane region" description="Helical" evidence="1">
    <location>
        <begin position="133"/>
        <end position="152"/>
    </location>
</feature>
<feature type="transmembrane region" description="Helical" evidence="1">
    <location>
        <begin position="369"/>
        <end position="388"/>
    </location>
</feature>